<reference evidence="1" key="1">
    <citation type="submission" date="2020-03" db="EMBL/GenBank/DDBJ databases">
        <title>The deep terrestrial virosphere.</title>
        <authorList>
            <person name="Holmfeldt K."/>
            <person name="Nilsson E."/>
            <person name="Simone D."/>
            <person name="Lopez-Fernandez M."/>
            <person name="Wu X."/>
            <person name="de Brujin I."/>
            <person name="Lundin D."/>
            <person name="Andersson A."/>
            <person name="Bertilsson S."/>
            <person name="Dopson M."/>
        </authorList>
    </citation>
    <scope>NUCLEOTIDE SEQUENCE</scope>
    <source>
        <strain evidence="1">MM415B02897</strain>
    </source>
</reference>
<gene>
    <name evidence="1" type="ORF">MM415B02897_0008</name>
</gene>
<name>A0A6M3L086_9ZZZZ</name>
<sequence length="78" mass="9241">MTDKRTIDEWVRKLREAEKVIWPNNTREVLDKLLRAYREQVIAETKEACVKAVDNHIHFNRALQRKLEAAIDKAEVPE</sequence>
<dbReference type="EMBL" id="MT142731">
    <property type="protein sequence ID" value="QJA87769.1"/>
    <property type="molecule type" value="Genomic_DNA"/>
</dbReference>
<dbReference type="AlphaFoldDB" id="A0A6M3L086"/>
<accession>A0A6M3L086</accession>
<organism evidence="1">
    <name type="scientific">viral metagenome</name>
    <dbReference type="NCBI Taxonomy" id="1070528"/>
    <lineage>
        <taxon>unclassified sequences</taxon>
        <taxon>metagenomes</taxon>
        <taxon>organismal metagenomes</taxon>
    </lineage>
</organism>
<evidence type="ECO:0000313" key="1">
    <source>
        <dbReference type="EMBL" id="QJA87769.1"/>
    </source>
</evidence>
<protein>
    <submittedName>
        <fullName evidence="1">Uncharacterized protein</fullName>
    </submittedName>
</protein>
<proteinExistence type="predicted"/>